<feature type="domain" description="HTH hxlR-type" evidence="4">
    <location>
        <begin position="9"/>
        <end position="108"/>
    </location>
</feature>
<evidence type="ECO:0000256" key="1">
    <source>
        <dbReference type="ARBA" id="ARBA00023015"/>
    </source>
</evidence>
<dbReference type="Gene3D" id="1.10.10.10">
    <property type="entry name" value="Winged helix-like DNA-binding domain superfamily/Winged helix DNA-binding domain"/>
    <property type="match status" value="1"/>
</dbReference>
<accession>A0A1H6B4U3</accession>
<dbReference type="Proteomes" id="UP000236752">
    <property type="component" value="Unassembled WGS sequence"/>
</dbReference>
<organism evidence="5 6">
    <name type="scientific">Thalassococcus halodurans</name>
    <dbReference type="NCBI Taxonomy" id="373675"/>
    <lineage>
        <taxon>Bacteria</taxon>
        <taxon>Pseudomonadati</taxon>
        <taxon>Pseudomonadota</taxon>
        <taxon>Alphaproteobacteria</taxon>
        <taxon>Rhodobacterales</taxon>
        <taxon>Roseobacteraceae</taxon>
        <taxon>Thalassococcus</taxon>
    </lineage>
</organism>
<proteinExistence type="predicted"/>
<dbReference type="InterPro" id="IPR036390">
    <property type="entry name" value="WH_DNA-bd_sf"/>
</dbReference>
<dbReference type="GO" id="GO:0003677">
    <property type="term" value="F:DNA binding"/>
    <property type="evidence" value="ECO:0007669"/>
    <property type="project" value="UniProtKB-KW"/>
</dbReference>
<dbReference type="RefSeq" id="WP_234994808.1">
    <property type="nucleotide sequence ID" value="NZ_FNUZ01000006.1"/>
</dbReference>
<keyword evidence="2" id="KW-0238">DNA-binding</keyword>
<dbReference type="InterPro" id="IPR036388">
    <property type="entry name" value="WH-like_DNA-bd_sf"/>
</dbReference>
<reference evidence="5 6" key="1">
    <citation type="submission" date="2016-10" db="EMBL/GenBank/DDBJ databases">
        <authorList>
            <person name="de Groot N.N."/>
        </authorList>
    </citation>
    <scope>NUCLEOTIDE SEQUENCE [LARGE SCALE GENOMIC DNA]</scope>
    <source>
        <strain evidence="5 6">DSM 26915</strain>
    </source>
</reference>
<dbReference type="PANTHER" id="PTHR33204:SF37">
    <property type="entry name" value="HTH-TYPE TRANSCRIPTIONAL REGULATOR YODB"/>
    <property type="match status" value="1"/>
</dbReference>
<dbReference type="AlphaFoldDB" id="A0A1H6B4U3"/>
<sequence>MKRVQPPSCPMEALLRVITGPWTIYILWVLSEQGPQRFGALKRLVPGISTRVLTERLRMLEHAGVVWREQAMTIPPAVTYGLTERGAELRGVLDTLGSIARRWEAEGAFVGTASAAE</sequence>
<dbReference type="InterPro" id="IPR002577">
    <property type="entry name" value="HTH_HxlR"/>
</dbReference>
<keyword evidence="1" id="KW-0805">Transcription regulation</keyword>
<evidence type="ECO:0000259" key="4">
    <source>
        <dbReference type="PROSITE" id="PS51118"/>
    </source>
</evidence>
<dbReference type="SUPFAM" id="SSF46785">
    <property type="entry name" value="Winged helix' DNA-binding domain"/>
    <property type="match status" value="1"/>
</dbReference>
<evidence type="ECO:0000313" key="6">
    <source>
        <dbReference type="Proteomes" id="UP000236752"/>
    </source>
</evidence>
<dbReference type="EMBL" id="FNUZ01000006">
    <property type="protein sequence ID" value="SEG55863.1"/>
    <property type="molecule type" value="Genomic_DNA"/>
</dbReference>
<protein>
    <submittedName>
        <fullName evidence="5">Transcriptional regulator, HxlR family</fullName>
    </submittedName>
</protein>
<evidence type="ECO:0000256" key="2">
    <source>
        <dbReference type="ARBA" id="ARBA00023125"/>
    </source>
</evidence>
<dbReference type="PROSITE" id="PS51118">
    <property type="entry name" value="HTH_HXLR"/>
    <property type="match status" value="1"/>
</dbReference>
<dbReference type="PANTHER" id="PTHR33204">
    <property type="entry name" value="TRANSCRIPTIONAL REGULATOR, MARR FAMILY"/>
    <property type="match status" value="1"/>
</dbReference>
<evidence type="ECO:0000313" key="5">
    <source>
        <dbReference type="EMBL" id="SEG55863.1"/>
    </source>
</evidence>
<keyword evidence="6" id="KW-1185">Reference proteome</keyword>
<name>A0A1H6B4U3_9RHOB</name>
<evidence type="ECO:0000256" key="3">
    <source>
        <dbReference type="ARBA" id="ARBA00023163"/>
    </source>
</evidence>
<dbReference type="Pfam" id="PF01638">
    <property type="entry name" value="HxlR"/>
    <property type="match status" value="1"/>
</dbReference>
<keyword evidence="3" id="KW-0804">Transcription</keyword>
<gene>
    <name evidence="5" type="ORF">SAMN04488045_3333</name>
</gene>